<comment type="caution">
    <text evidence="10">Lacks conserved residue(s) required for the propagation of feature annotation.</text>
</comment>
<dbReference type="Proteomes" id="UP000321490">
    <property type="component" value="Unassembled WGS sequence"/>
</dbReference>
<keyword evidence="10" id="KW-0050">Antiport</keyword>
<evidence type="ECO:0000313" key="13">
    <source>
        <dbReference type="Proteomes" id="UP000321490"/>
    </source>
</evidence>
<gene>
    <name evidence="12" type="ORF">JD78_01615</name>
</gene>
<dbReference type="EMBL" id="VLKF01000001">
    <property type="protein sequence ID" value="TWH73092.1"/>
    <property type="molecule type" value="Genomic_DNA"/>
</dbReference>
<comment type="similarity">
    <text evidence="10">Belongs to the monovalent cation:proton antiporter 1 (CPA1) transporter (TC 2.A.36) family.</text>
</comment>
<evidence type="ECO:0000256" key="5">
    <source>
        <dbReference type="ARBA" id="ARBA00022989"/>
    </source>
</evidence>
<evidence type="ECO:0000256" key="4">
    <source>
        <dbReference type="ARBA" id="ARBA00022692"/>
    </source>
</evidence>
<dbReference type="InterPro" id="IPR018422">
    <property type="entry name" value="Cation/H_exchanger_CPA1"/>
</dbReference>
<keyword evidence="3 10" id="KW-1003">Cell membrane</keyword>
<evidence type="ECO:0000256" key="9">
    <source>
        <dbReference type="ARBA" id="ARBA00023201"/>
    </source>
</evidence>
<evidence type="ECO:0000313" key="12">
    <source>
        <dbReference type="EMBL" id="TWH73092.1"/>
    </source>
</evidence>
<dbReference type="PANTHER" id="PTHR10110">
    <property type="entry name" value="SODIUM/HYDROGEN EXCHANGER"/>
    <property type="match status" value="1"/>
</dbReference>
<evidence type="ECO:0000256" key="8">
    <source>
        <dbReference type="ARBA" id="ARBA00023136"/>
    </source>
</evidence>
<evidence type="ECO:0000256" key="1">
    <source>
        <dbReference type="ARBA" id="ARBA00004651"/>
    </source>
</evidence>
<evidence type="ECO:0000256" key="2">
    <source>
        <dbReference type="ARBA" id="ARBA00022448"/>
    </source>
</evidence>
<dbReference type="GO" id="GO:0015386">
    <property type="term" value="F:potassium:proton antiporter activity"/>
    <property type="evidence" value="ECO:0007669"/>
    <property type="project" value="TreeGrafter"/>
</dbReference>
<dbReference type="GO" id="GO:0005886">
    <property type="term" value="C:plasma membrane"/>
    <property type="evidence" value="ECO:0007669"/>
    <property type="project" value="UniProtKB-SubCell"/>
</dbReference>
<keyword evidence="7 10" id="KW-0406">Ion transport</keyword>
<dbReference type="InterPro" id="IPR004705">
    <property type="entry name" value="Cation/H_exchanger_CPA1_bac"/>
</dbReference>
<protein>
    <submittedName>
        <fullName evidence="12">CPA1 family monovalent cation:H+ antiporter</fullName>
    </submittedName>
</protein>
<dbReference type="GO" id="GO:0051453">
    <property type="term" value="P:regulation of intracellular pH"/>
    <property type="evidence" value="ECO:0007669"/>
    <property type="project" value="TreeGrafter"/>
</dbReference>
<dbReference type="Gene3D" id="6.10.140.1330">
    <property type="match status" value="1"/>
</dbReference>
<feature type="transmembrane region" description="Helical" evidence="10">
    <location>
        <begin position="229"/>
        <end position="248"/>
    </location>
</feature>
<dbReference type="RefSeq" id="WP_166521068.1">
    <property type="nucleotide sequence ID" value="NZ_ML762528.1"/>
</dbReference>
<feature type="transmembrane region" description="Helical" evidence="10">
    <location>
        <begin position="378"/>
        <end position="398"/>
    </location>
</feature>
<proteinExistence type="inferred from homology"/>
<dbReference type="NCBIfam" id="TIGR00831">
    <property type="entry name" value="a_cpa1"/>
    <property type="match status" value="1"/>
</dbReference>
<accession>A0A562IQC9</accession>
<evidence type="ECO:0000259" key="11">
    <source>
        <dbReference type="Pfam" id="PF00999"/>
    </source>
</evidence>
<dbReference type="GO" id="GO:0098719">
    <property type="term" value="P:sodium ion import across plasma membrane"/>
    <property type="evidence" value="ECO:0007669"/>
    <property type="project" value="TreeGrafter"/>
</dbReference>
<comment type="subcellular location">
    <subcellularLocation>
        <location evidence="1 10">Cell membrane</location>
        <topology evidence="1 10">Multi-pass membrane protein</topology>
    </subcellularLocation>
</comment>
<feature type="transmembrane region" description="Helical" evidence="10">
    <location>
        <begin position="177"/>
        <end position="197"/>
    </location>
</feature>
<feature type="transmembrane region" description="Helical" evidence="10">
    <location>
        <begin position="83"/>
        <end position="103"/>
    </location>
</feature>
<feature type="transmembrane region" description="Helical" evidence="10">
    <location>
        <begin position="344"/>
        <end position="366"/>
    </location>
</feature>
<dbReference type="GO" id="GO:0015385">
    <property type="term" value="F:sodium:proton antiporter activity"/>
    <property type="evidence" value="ECO:0007669"/>
    <property type="project" value="InterPro"/>
</dbReference>
<feature type="domain" description="Cation/H+ exchanger transmembrane" evidence="11">
    <location>
        <begin position="15"/>
        <end position="402"/>
    </location>
</feature>
<evidence type="ECO:0000256" key="6">
    <source>
        <dbReference type="ARBA" id="ARBA00023053"/>
    </source>
</evidence>
<keyword evidence="4 10" id="KW-0812">Transmembrane</keyword>
<reference evidence="12 13" key="1">
    <citation type="submission" date="2019-07" db="EMBL/GenBank/DDBJ databases">
        <title>R&amp;d 2014.</title>
        <authorList>
            <person name="Klenk H.-P."/>
        </authorList>
    </citation>
    <scope>NUCLEOTIDE SEQUENCE [LARGE SCALE GENOMIC DNA]</scope>
    <source>
        <strain evidence="12 13">DSM 45764</strain>
    </source>
</reference>
<dbReference type="Pfam" id="PF00999">
    <property type="entry name" value="Na_H_Exchanger"/>
    <property type="match status" value="1"/>
</dbReference>
<dbReference type="PANTHER" id="PTHR10110:SF86">
    <property type="entry name" value="SODIUM_HYDROGEN EXCHANGER 7"/>
    <property type="match status" value="1"/>
</dbReference>
<feature type="transmembrane region" description="Helical" evidence="10">
    <location>
        <begin position="299"/>
        <end position="323"/>
    </location>
</feature>
<keyword evidence="9 10" id="KW-0739">Sodium transport</keyword>
<keyword evidence="2 10" id="KW-0813">Transport</keyword>
<sequence length="521" mass="54018">MDSLAVFGLLLLGVVVLTPVADRIGVPQPVLLTIYGLALGVVPFVPAPDLPPELILPIVLPPLLFATTQATSLRELRSAARPILGLAVGLTLVTAAAVAVVGHALGLPWAVAIVLGGIVAPPDPVAASAVASRLKLPPRLVTILEGEGLFNDATALVVYQLAVTAVVAGGVTVTQVGVGFLVAVLGGAALGLAAGWLARKALGLLRDAATETTVTLAVPFGVYLLAEEIGASGVLAVLFAALYLRTVATSEVTSAGWLLGRSVWQYVEFAVSGLLFAFLGLELTTVFGTTSLLGDSQTLLVGGAVIAVLVVVRAAAMFTASGLAGRRARRTGAATPSGWRESAVVSWAGMRGVVTVATALALPVTVEGGGPFPAREEVVLVALMVVVVTLVLQGLTLAPLIRRLGVASDADVQADVRRLQRRITEVALEQVRAADDVPAEVRAAVLQQYEGRLGYRRSLEGLIDGETRDERIGEALRELLGRASEAEREAVLEARRRGEVSPAAADDVLFDVEARALRYES</sequence>
<keyword evidence="13" id="KW-1185">Reference proteome</keyword>
<feature type="transmembrane region" description="Helical" evidence="10">
    <location>
        <begin position="153"/>
        <end position="171"/>
    </location>
</feature>
<organism evidence="12 13">
    <name type="scientific">Modestobacter roseus</name>
    <dbReference type="NCBI Taxonomy" id="1181884"/>
    <lineage>
        <taxon>Bacteria</taxon>
        <taxon>Bacillati</taxon>
        <taxon>Actinomycetota</taxon>
        <taxon>Actinomycetes</taxon>
        <taxon>Geodermatophilales</taxon>
        <taxon>Geodermatophilaceae</taxon>
        <taxon>Modestobacter</taxon>
    </lineage>
</organism>
<evidence type="ECO:0000256" key="10">
    <source>
        <dbReference type="RuleBase" id="RU366002"/>
    </source>
</evidence>
<feature type="transmembrane region" description="Helical" evidence="10">
    <location>
        <begin position="54"/>
        <end position="71"/>
    </location>
</feature>
<keyword evidence="6 10" id="KW-0915">Sodium</keyword>
<name>A0A562IQC9_9ACTN</name>
<dbReference type="AlphaFoldDB" id="A0A562IQC9"/>
<comment type="caution">
    <text evidence="12">The sequence shown here is derived from an EMBL/GenBank/DDBJ whole genome shotgun (WGS) entry which is preliminary data.</text>
</comment>
<keyword evidence="8 10" id="KW-0472">Membrane</keyword>
<evidence type="ECO:0000256" key="3">
    <source>
        <dbReference type="ARBA" id="ARBA00022475"/>
    </source>
</evidence>
<evidence type="ECO:0000256" key="7">
    <source>
        <dbReference type="ARBA" id="ARBA00023065"/>
    </source>
</evidence>
<keyword evidence="5 10" id="KW-1133">Transmembrane helix</keyword>
<dbReference type="InterPro" id="IPR006153">
    <property type="entry name" value="Cation/H_exchanger_TM"/>
</dbReference>
<comment type="function">
    <text evidence="10">Na(+)/H(+) antiporter that extrudes sodium in exchange for external protons.</text>
</comment>